<feature type="transmembrane region" description="Helical" evidence="9">
    <location>
        <begin position="61"/>
        <end position="80"/>
    </location>
</feature>
<dbReference type="PANTHER" id="PTHR30561">
    <property type="entry name" value="SMR FAMILY PROTON-DEPENDENT DRUG EFFLUX TRANSPORTER SUGE"/>
    <property type="match status" value="1"/>
</dbReference>
<dbReference type="Pfam" id="PF00893">
    <property type="entry name" value="Multi_Drug_Res"/>
    <property type="match status" value="1"/>
</dbReference>
<evidence type="ECO:0000256" key="6">
    <source>
        <dbReference type="ARBA" id="ARBA00023136"/>
    </source>
</evidence>
<accession>A0A4R6E1N8</accession>
<feature type="transmembrane region" description="Helical" evidence="9">
    <location>
        <begin position="31"/>
        <end position="49"/>
    </location>
</feature>
<evidence type="ECO:0000256" key="9">
    <source>
        <dbReference type="SAM" id="Phobius"/>
    </source>
</evidence>
<dbReference type="InterPro" id="IPR037185">
    <property type="entry name" value="EmrE-like"/>
</dbReference>
<proteinExistence type="inferred from homology"/>
<evidence type="ECO:0000256" key="8">
    <source>
        <dbReference type="RuleBase" id="RU003942"/>
    </source>
</evidence>
<protein>
    <submittedName>
        <fullName evidence="10">Small multidrug resistance pump</fullName>
    </submittedName>
</protein>
<evidence type="ECO:0000313" key="10">
    <source>
        <dbReference type="EMBL" id="TDN50929.1"/>
    </source>
</evidence>
<dbReference type="GO" id="GO:0015199">
    <property type="term" value="F:amino-acid betaine transmembrane transporter activity"/>
    <property type="evidence" value="ECO:0007669"/>
    <property type="project" value="TreeGrafter"/>
</dbReference>
<keyword evidence="5 9" id="KW-1133">Transmembrane helix</keyword>
<dbReference type="GO" id="GO:0031460">
    <property type="term" value="P:glycine betaine transport"/>
    <property type="evidence" value="ECO:0007669"/>
    <property type="project" value="TreeGrafter"/>
</dbReference>
<keyword evidence="3" id="KW-1003">Cell membrane</keyword>
<sequence length="111" mass="11638">MSQAYLLLGIAIVAEVIATSALKAAEGFSRLWPSVVVICGYGIAFFCLSQTLKHIPVGIAYAIWSGVGIVLVSLAALFFFGQKLDLAAIIGIVLIMAGVLVINLFSNVSAH</sequence>
<organism evidence="10 11">
    <name type="scientific">Azoarcus indigens</name>
    <dbReference type="NCBI Taxonomy" id="29545"/>
    <lineage>
        <taxon>Bacteria</taxon>
        <taxon>Pseudomonadati</taxon>
        <taxon>Pseudomonadota</taxon>
        <taxon>Betaproteobacteria</taxon>
        <taxon>Rhodocyclales</taxon>
        <taxon>Zoogloeaceae</taxon>
        <taxon>Azoarcus</taxon>
    </lineage>
</organism>
<dbReference type="AlphaFoldDB" id="A0A4R6E1N8"/>
<dbReference type="PANTHER" id="PTHR30561:SF1">
    <property type="entry name" value="MULTIDRUG TRANSPORTER EMRE"/>
    <property type="match status" value="1"/>
</dbReference>
<gene>
    <name evidence="10" type="ORF">C7389_108174</name>
</gene>
<dbReference type="GO" id="GO:0015220">
    <property type="term" value="F:choline transmembrane transporter activity"/>
    <property type="evidence" value="ECO:0007669"/>
    <property type="project" value="TreeGrafter"/>
</dbReference>
<evidence type="ECO:0000256" key="1">
    <source>
        <dbReference type="ARBA" id="ARBA00004651"/>
    </source>
</evidence>
<dbReference type="GO" id="GO:0005886">
    <property type="term" value="C:plasma membrane"/>
    <property type="evidence" value="ECO:0007669"/>
    <property type="project" value="UniProtKB-SubCell"/>
</dbReference>
<keyword evidence="11" id="KW-1185">Reference proteome</keyword>
<evidence type="ECO:0000256" key="4">
    <source>
        <dbReference type="ARBA" id="ARBA00022692"/>
    </source>
</evidence>
<dbReference type="InterPro" id="IPR045324">
    <property type="entry name" value="Small_multidrug_res"/>
</dbReference>
<dbReference type="Gene3D" id="1.10.3730.20">
    <property type="match status" value="1"/>
</dbReference>
<comment type="similarity">
    <text evidence="7 8">Belongs to the drug/metabolite transporter (DMT) superfamily. Small multidrug resistance (SMR) (TC 2.A.7.1) family.</text>
</comment>
<evidence type="ECO:0000256" key="3">
    <source>
        <dbReference type="ARBA" id="ARBA00022475"/>
    </source>
</evidence>
<dbReference type="InterPro" id="IPR000390">
    <property type="entry name" value="Small_drug/metabolite_transptr"/>
</dbReference>
<evidence type="ECO:0000313" key="11">
    <source>
        <dbReference type="Proteomes" id="UP000295129"/>
    </source>
</evidence>
<evidence type="ECO:0000256" key="2">
    <source>
        <dbReference type="ARBA" id="ARBA00022448"/>
    </source>
</evidence>
<dbReference type="RefSeq" id="WP_133591419.1">
    <property type="nucleotide sequence ID" value="NZ_SNVV01000008.1"/>
</dbReference>
<dbReference type="SUPFAM" id="SSF103481">
    <property type="entry name" value="Multidrug resistance efflux transporter EmrE"/>
    <property type="match status" value="1"/>
</dbReference>
<dbReference type="EMBL" id="SNVV01000008">
    <property type="protein sequence ID" value="TDN50929.1"/>
    <property type="molecule type" value="Genomic_DNA"/>
</dbReference>
<dbReference type="OrthoDB" id="9808638at2"/>
<name>A0A4R6E1N8_9RHOO</name>
<dbReference type="GO" id="GO:0015297">
    <property type="term" value="F:antiporter activity"/>
    <property type="evidence" value="ECO:0007669"/>
    <property type="project" value="TreeGrafter"/>
</dbReference>
<dbReference type="Proteomes" id="UP000295129">
    <property type="component" value="Unassembled WGS sequence"/>
</dbReference>
<dbReference type="FunFam" id="1.10.3730.20:FF:000001">
    <property type="entry name" value="Quaternary ammonium compound resistance transporter SugE"/>
    <property type="match status" value="1"/>
</dbReference>
<evidence type="ECO:0000256" key="7">
    <source>
        <dbReference type="ARBA" id="ARBA00038032"/>
    </source>
</evidence>
<keyword evidence="6 9" id="KW-0472">Membrane</keyword>
<dbReference type="GO" id="GO:1990961">
    <property type="term" value="P:xenobiotic detoxification by transmembrane export across the plasma membrane"/>
    <property type="evidence" value="ECO:0007669"/>
    <property type="project" value="UniProtKB-ARBA"/>
</dbReference>
<comment type="subcellular location">
    <subcellularLocation>
        <location evidence="1 8">Cell membrane</location>
        <topology evidence="1 8">Multi-pass membrane protein</topology>
    </subcellularLocation>
</comment>
<feature type="transmembrane region" description="Helical" evidence="9">
    <location>
        <begin position="86"/>
        <end position="105"/>
    </location>
</feature>
<comment type="caution">
    <text evidence="10">The sequence shown here is derived from an EMBL/GenBank/DDBJ whole genome shotgun (WGS) entry which is preliminary data.</text>
</comment>
<reference evidence="10 11" key="1">
    <citation type="submission" date="2019-03" db="EMBL/GenBank/DDBJ databases">
        <title>Genomic Encyclopedia of Type Strains, Phase IV (KMG-IV): sequencing the most valuable type-strain genomes for metagenomic binning, comparative biology and taxonomic classification.</title>
        <authorList>
            <person name="Goeker M."/>
        </authorList>
    </citation>
    <scope>NUCLEOTIDE SEQUENCE [LARGE SCALE GENOMIC DNA]</scope>
    <source>
        <strain evidence="10 11">DSM 12121</strain>
    </source>
</reference>
<keyword evidence="2" id="KW-0813">Transport</keyword>
<evidence type="ECO:0000256" key="5">
    <source>
        <dbReference type="ARBA" id="ARBA00022989"/>
    </source>
</evidence>
<keyword evidence="4 8" id="KW-0812">Transmembrane</keyword>